<protein>
    <submittedName>
        <fullName evidence="3">Uncharacterized protein</fullName>
    </submittedName>
</protein>
<gene>
    <name evidence="3" type="ORF">HM1_2254</name>
</gene>
<dbReference type="AlphaFoldDB" id="B0THD5"/>
<reference evidence="3 4" key="1">
    <citation type="journal article" date="2008" name="J. Bacteriol.">
        <title>The genome of Heliobacterium modesticaldum, a phototrophic representative of the Firmicutes containing the simplest photosynthetic apparatus.</title>
        <authorList>
            <person name="Sattley W.M."/>
            <person name="Madigan M.T."/>
            <person name="Swingley W.D."/>
            <person name="Cheung P.C."/>
            <person name="Clocksin K.M."/>
            <person name="Conrad A.L."/>
            <person name="Dejesa L.C."/>
            <person name="Honchak B.M."/>
            <person name="Jung D.O."/>
            <person name="Karbach L.E."/>
            <person name="Kurdoglu A."/>
            <person name="Lahiri S."/>
            <person name="Mastrian S.D."/>
            <person name="Page L.E."/>
            <person name="Taylor H.L."/>
            <person name="Wang Z.T."/>
            <person name="Raymond J."/>
            <person name="Chen M."/>
            <person name="Blankenship R.E."/>
            <person name="Touchman J.W."/>
        </authorList>
    </citation>
    <scope>NUCLEOTIDE SEQUENCE [LARGE SCALE GENOMIC DNA]</scope>
    <source>
        <strain evidence="4">ATCC 51547 / Ice1</strain>
    </source>
</reference>
<evidence type="ECO:0000313" key="3">
    <source>
        <dbReference type="EMBL" id="ABZ84810.1"/>
    </source>
</evidence>
<dbReference type="KEGG" id="hmo:HM1_2254"/>
<accession>B0THD5</accession>
<dbReference type="RefSeq" id="WP_012283309.1">
    <property type="nucleotide sequence ID" value="NC_010337.2"/>
</dbReference>
<feature type="compositionally biased region" description="Polar residues" evidence="2">
    <location>
        <begin position="100"/>
        <end position="117"/>
    </location>
</feature>
<dbReference type="Proteomes" id="UP000008550">
    <property type="component" value="Chromosome"/>
</dbReference>
<dbReference type="HOGENOM" id="CLU_1118958_0_0_9"/>
<sequence>MDSGTLLTGIGCLLMGAGLTSSFLQRQNQRDKIEQETLRRQLAEARLVKRDMETLLATAMETGDEVVDQLKIKVEEARRLLERLETLSTLADGRAETDRSLLQTEAPSPGTETTSMETKNRFLPTEVRSLRDNRGCDASQQKESPTRREVVLPEASVAEKVKPLRPVYIREYLQHQGARAATSSSLISGAETLLKSLAEGEPRQWSKSQRYDLIPQLRQIGLHDGEIAQLLHLGKGEVQLVSELRRRA</sequence>
<dbReference type="OrthoDB" id="2081113at2"/>
<dbReference type="EMBL" id="CP000930">
    <property type="protein sequence ID" value="ABZ84810.1"/>
    <property type="molecule type" value="Genomic_DNA"/>
</dbReference>
<evidence type="ECO:0000256" key="1">
    <source>
        <dbReference type="SAM" id="Coils"/>
    </source>
</evidence>
<feature type="region of interest" description="Disordered" evidence="2">
    <location>
        <begin position="95"/>
        <end position="121"/>
    </location>
</feature>
<organism evidence="3 4">
    <name type="scientific">Heliobacterium modesticaldum (strain ATCC 51547 / Ice1)</name>
    <dbReference type="NCBI Taxonomy" id="498761"/>
    <lineage>
        <taxon>Bacteria</taxon>
        <taxon>Bacillati</taxon>
        <taxon>Bacillota</taxon>
        <taxon>Clostridia</taxon>
        <taxon>Eubacteriales</taxon>
        <taxon>Heliobacteriaceae</taxon>
        <taxon>Heliomicrobium</taxon>
    </lineage>
</organism>
<keyword evidence="1" id="KW-0175">Coiled coil</keyword>
<proteinExistence type="predicted"/>
<name>B0THD5_HELMI</name>
<feature type="coiled-coil region" evidence="1">
    <location>
        <begin position="26"/>
        <end position="87"/>
    </location>
</feature>
<evidence type="ECO:0000313" key="4">
    <source>
        <dbReference type="Proteomes" id="UP000008550"/>
    </source>
</evidence>
<dbReference type="STRING" id="498761.HM1_2254"/>
<evidence type="ECO:0000256" key="2">
    <source>
        <dbReference type="SAM" id="MobiDB-lite"/>
    </source>
</evidence>
<keyword evidence="4" id="KW-1185">Reference proteome</keyword>